<feature type="domain" description="Major facilitator superfamily (MFS) profile" evidence="8">
    <location>
        <begin position="26"/>
        <end position="472"/>
    </location>
</feature>
<evidence type="ECO:0000256" key="7">
    <source>
        <dbReference type="SAM" id="Phobius"/>
    </source>
</evidence>
<gene>
    <name evidence="9" type="ORF">C1876_01485</name>
    <name evidence="10" type="ORF">DMP09_00155</name>
</gene>
<comment type="caution">
    <text evidence="10">The sequence shown here is derived from an EMBL/GenBank/DDBJ whole genome shotgun (WGS) entry which is preliminary data.</text>
</comment>
<dbReference type="Proteomes" id="UP000253817">
    <property type="component" value="Unassembled WGS sequence"/>
</dbReference>
<feature type="transmembrane region" description="Helical" evidence="7">
    <location>
        <begin position="243"/>
        <end position="260"/>
    </location>
</feature>
<dbReference type="PROSITE" id="PS50850">
    <property type="entry name" value="MFS"/>
    <property type="match status" value="1"/>
</dbReference>
<dbReference type="InterPro" id="IPR020846">
    <property type="entry name" value="MFS_dom"/>
</dbReference>
<dbReference type="OrthoDB" id="9812221at2"/>
<dbReference type="AlphaFoldDB" id="A0A3N0J267"/>
<feature type="transmembrane region" description="Helical" evidence="7">
    <location>
        <begin position="418"/>
        <end position="437"/>
    </location>
</feature>
<evidence type="ECO:0000256" key="3">
    <source>
        <dbReference type="ARBA" id="ARBA00022475"/>
    </source>
</evidence>
<dbReference type="NCBIfam" id="TIGR00711">
    <property type="entry name" value="efflux_EmrB"/>
    <property type="match status" value="1"/>
</dbReference>
<dbReference type="Gene3D" id="1.20.1250.20">
    <property type="entry name" value="MFS general substrate transporter like domains"/>
    <property type="match status" value="1"/>
</dbReference>
<dbReference type="PANTHER" id="PTHR42718">
    <property type="entry name" value="MAJOR FACILITATOR SUPERFAMILY MULTIDRUG TRANSPORTER MFSC"/>
    <property type="match status" value="1"/>
</dbReference>
<comment type="subcellular location">
    <subcellularLocation>
        <location evidence="1">Cell membrane</location>
        <topology evidence="1">Multi-pass membrane protein</topology>
    </subcellularLocation>
</comment>
<dbReference type="PANTHER" id="PTHR42718:SF24">
    <property type="entry name" value="MAJOR FACILITATOR SUPERFAMILY (MFS) PROFILE DOMAIN-CONTAINING PROTEIN"/>
    <property type="match status" value="1"/>
</dbReference>
<dbReference type="Proteomes" id="UP000270112">
    <property type="component" value="Unassembled WGS sequence"/>
</dbReference>
<accession>A0A3N0J267</accession>
<feature type="transmembrane region" description="Helical" evidence="7">
    <location>
        <begin position="343"/>
        <end position="364"/>
    </location>
</feature>
<evidence type="ECO:0000256" key="6">
    <source>
        <dbReference type="ARBA" id="ARBA00023136"/>
    </source>
</evidence>
<keyword evidence="5 7" id="KW-1133">Transmembrane helix</keyword>
<feature type="transmembrane region" description="Helical" evidence="7">
    <location>
        <begin position="25"/>
        <end position="52"/>
    </location>
</feature>
<reference evidence="10" key="3">
    <citation type="journal article" date="2019" name="Microbiol. Resour. Announc.">
        <title>Draft Genome Sequences of Type Strains of Gordonibacter faecihominis, Paraeggerthella hongkongensis, Parvibacter caecicola,Slackia equolifaciens, Slackia faecicanis, and Slackia isoflavoniconvertens.</title>
        <authorList>
            <person name="Danylec N."/>
            <person name="Stoll D.A."/>
            <person name="Dotsch A."/>
            <person name="Huch M."/>
        </authorList>
    </citation>
    <scope>NUCLEOTIDE SEQUENCE</scope>
    <source>
        <strain evidence="10">DSM 16107</strain>
    </source>
</reference>
<keyword evidence="11" id="KW-1185">Reference proteome</keyword>
<keyword evidence="3" id="KW-1003">Cell membrane</keyword>
<dbReference type="SUPFAM" id="SSF103473">
    <property type="entry name" value="MFS general substrate transporter"/>
    <property type="match status" value="1"/>
</dbReference>
<evidence type="ECO:0000256" key="1">
    <source>
        <dbReference type="ARBA" id="ARBA00004651"/>
    </source>
</evidence>
<evidence type="ECO:0000256" key="2">
    <source>
        <dbReference type="ARBA" id="ARBA00022448"/>
    </source>
</evidence>
<dbReference type="Gene3D" id="1.20.1720.10">
    <property type="entry name" value="Multidrug resistance protein D"/>
    <property type="match status" value="1"/>
</dbReference>
<organism evidence="10 12">
    <name type="scientific">Eggerthella sinensis</name>
    <dbReference type="NCBI Taxonomy" id="242230"/>
    <lineage>
        <taxon>Bacteria</taxon>
        <taxon>Bacillati</taxon>
        <taxon>Actinomycetota</taxon>
        <taxon>Coriobacteriia</taxon>
        <taxon>Eggerthellales</taxon>
        <taxon>Eggerthellaceae</taxon>
        <taxon>Eggerthella</taxon>
    </lineage>
</organism>
<dbReference type="GO" id="GO:0022857">
    <property type="term" value="F:transmembrane transporter activity"/>
    <property type="evidence" value="ECO:0007669"/>
    <property type="project" value="InterPro"/>
</dbReference>
<keyword evidence="6 7" id="KW-0472">Membrane</keyword>
<reference evidence="12" key="2">
    <citation type="submission" date="2018-05" db="EMBL/GenBank/DDBJ databases">
        <title>Genome Sequencing of selected type strains of the family Eggerthellaceae.</title>
        <authorList>
            <person name="Danylec N."/>
            <person name="Stoll D.A."/>
            <person name="Doetsch A."/>
            <person name="Huch M."/>
        </authorList>
    </citation>
    <scope>NUCLEOTIDE SEQUENCE [LARGE SCALE GENOMIC DNA]</scope>
    <source>
        <strain evidence="12">DSM 16107</strain>
    </source>
</reference>
<evidence type="ECO:0000313" key="10">
    <source>
        <dbReference type="EMBL" id="RNM43343.1"/>
    </source>
</evidence>
<evidence type="ECO:0000313" key="11">
    <source>
        <dbReference type="Proteomes" id="UP000253817"/>
    </source>
</evidence>
<name>A0A3N0J267_9ACTN</name>
<reference evidence="9 11" key="1">
    <citation type="journal article" date="2018" name="Elife">
        <title>Discovery and characterization of a prevalent human gut bacterial enzyme sufficient for the inactivation of a family of plant toxins.</title>
        <authorList>
            <person name="Koppel N."/>
            <person name="Bisanz J.E."/>
            <person name="Pandelia M.E."/>
            <person name="Turnbaugh P.J."/>
            <person name="Balskus E.P."/>
        </authorList>
    </citation>
    <scope>NUCLEOTIDE SEQUENCE [LARGE SCALE GENOMIC DNA]</scope>
    <source>
        <strain evidence="9 11">DSM 16107</strain>
    </source>
</reference>
<evidence type="ECO:0000313" key="12">
    <source>
        <dbReference type="Proteomes" id="UP000270112"/>
    </source>
</evidence>
<evidence type="ECO:0000259" key="8">
    <source>
        <dbReference type="PROSITE" id="PS50850"/>
    </source>
</evidence>
<sequence length="475" mass="49564">MRNVRATGEAVEEAADGLPRRQRTVVLAVMMAGTTAACISQSMMIAALPTIMHEYGVNASLGQLLTTSYIFTLGLISAMTAYLVHRVNSKTLFIASMVCFVAGCAAALVAPNYPLLLVSRLLQAGGAGIALPLIQVVALSVYPKSEYGRAMGLVGLIIGFAPAIGPTISGFLIDGWGWRSVFIVLGAVTVVVVALSFFVLTDVVKREGPRERFDAASGLLYTLGFCGIMLGTTVMESDGALELVPLAAFAGGAVALAVFARRQLRIEHPLLKLSCFRNRTFAVSTVLVMIAQMAFMAGSIMVPLFVQDVQGGSATVSGLAILPGAVLLGFLNPVTGRLLDRHGARPLIVAGSAVLVAGTLAFAACDASTPTWAITVLYGVRTVGVACLMMPMTAHACAALPLEDLAQGTAIITSFRQIFGALSSSALISVMALVSANELGVDAFGFGVSFEVQAAIIAVGFVIGMLFLPRVRRRS</sequence>
<dbReference type="EMBL" id="PPTT01000002">
    <property type="protein sequence ID" value="RDB71450.1"/>
    <property type="molecule type" value="Genomic_DNA"/>
</dbReference>
<protein>
    <submittedName>
        <fullName evidence="10">MFS transporter</fullName>
    </submittedName>
</protein>
<dbReference type="InterPro" id="IPR011701">
    <property type="entry name" value="MFS"/>
</dbReference>
<feature type="transmembrane region" description="Helical" evidence="7">
    <location>
        <begin position="312"/>
        <end position="331"/>
    </location>
</feature>
<dbReference type="EMBL" id="QICC01000001">
    <property type="protein sequence ID" value="RNM43343.1"/>
    <property type="molecule type" value="Genomic_DNA"/>
</dbReference>
<proteinExistence type="predicted"/>
<feature type="transmembrane region" description="Helical" evidence="7">
    <location>
        <begin position="443"/>
        <end position="468"/>
    </location>
</feature>
<dbReference type="RefSeq" id="WP_114544957.1">
    <property type="nucleotide sequence ID" value="NZ_PPTT01000002.1"/>
</dbReference>
<feature type="transmembrane region" description="Helical" evidence="7">
    <location>
        <begin position="153"/>
        <end position="173"/>
    </location>
</feature>
<evidence type="ECO:0000256" key="5">
    <source>
        <dbReference type="ARBA" id="ARBA00022989"/>
    </source>
</evidence>
<evidence type="ECO:0000256" key="4">
    <source>
        <dbReference type="ARBA" id="ARBA00022692"/>
    </source>
</evidence>
<feature type="transmembrane region" description="Helical" evidence="7">
    <location>
        <begin position="281"/>
        <end position="306"/>
    </location>
</feature>
<feature type="transmembrane region" description="Helical" evidence="7">
    <location>
        <begin position="64"/>
        <end position="84"/>
    </location>
</feature>
<keyword evidence="2" id="KW-0813">Transport</keyword>
<feature type="transmembrane region" description="Helical" evidence="7">
    <location>
        <begin position="179"/>
        <end position="201"/>
    </location>
</feature>
<dbReference type="Pfam" id="PF07690">
    <property type="entry name" value="MFS_1"/>
    <property type="match status" value="1"/>
</dbReference>
<evidence type="ECO:0000313" key="9">
    <source>
        <dbReference type="EMBL" id="RDB71450.1"/>
    </source>
</evidence>
<dbReference type="InterPro" id="IPR036259">
    <property type="entry name" value="MFS_trans_sf"/>
</dbReference>
<feature type="transmembrane region" description="Helical" evidence="7">
    <location>
        <begin position="213"/>
        <end position="231"/>
    </location>
</feature>
<keyword evidence="4 7" id="KW-0812">Transmembrane</keyword>
<feature type="transmembrane region" description="Helical" evidence="7">
    <location>
        <begin position="376"/>
        <end position="397"/>
    </location>
</feature>
<dbReference type="InterPro" id="IPR004638">
    <property type="entry name" value="EmrB-like"/>
</dbReference>
<feature type="transmembrane region" description="Helical" evidence="7">
    <location>
        <begin position="91"/>
        <end position="109"/>
    </location>
</feature>
<dbReference type="GO" id="GO:0005886">
    <property type="term" value="C:plasma membrane"/>
    <property type="evidence" value="ECO:0007669"/>
    <property type="project" value="UniProtKB-SubCell"/>
</dbReference>
<feature type="transmembrane region" description="Helical" evidence="7">
    <location>
        <begin position="121"/>
        <end position="141"/>
    </location>
</feature>